<gene>
    <name evidence="1" type="ORF">MNBD_CHLOROFLEXI01-5211</name>
</gene>
<protein>
    <submittedName>
        <fullName evidence="1">Uncharacterized protein</fullName>
    </submittedName>
</protein>
<proteinExistence type="predicted"/>
<feature type="non-terminal residue" evidence="1">
    <location>
        <position position="28"/>
    </location>
</feature>
<sequence>MDINKHIIDQRIRKIRDDRPEWFTEDKS</sequence>
<dbReference type="AlphaFoldDB" id="A0A3B0W092"/>
<accession>A0A3B0W092</accession>
<organism evidence="1">
    <name type="scientific">hydrothermal vent metagenome</name>
    <dbReference type="NCBI Taxonomy" id="652676"/>
    <lineage>
        <taxon>unclassified sequences</taxon>
        <taxon>metagenomes</taxon>
        <taxon>ecological metagenomes</taxon>
    </lineage>
</organism>
<reference evidence="1" key="1">
    <citation type="submission" date="2018-06" db="EMBL/GenBank/DDBJ databases">
        <authorList>
            <person name="Zhirakovskaya E."/>
        </authorList>
    </citation>
    <scope>NUCLEOTIDE SEQUENCE</scope>
</reference>
<evidence type="ECO:0000313" key="1">
    <source>
        <dbReference type="EMBL" id="VAW42679.1"/>
    </source>
</evidence>
<dbReference type="EMBL" id="UOEU01000937">
    <property type="protein sequence ID" value="VAW42679.1"/>
    <property type="molecule type" value="Genomic_DNA"/>
</dbReference>
<name>A0A3B0W092_9ZZZZ</name>